<evidence type="ECO:0000313" key="11">
    <source>
        <dbReference type="Proteomes" id="UP000018896"/>
    </source>
</evidence>
<dbReference type="PRINTS" id="PR00260">
    <property type="entry name" value="CHEMTRNSDUCR"/>
</dbReference>
<evidence type="ECO:0000259" key="9">
    <source>
        <dbReference type="PROSITE" id="PS50885"/>
    </source>
</evidence>
<dbReference type="Pfam" id="PF00672">
    <property type="entry name" value="HAMP"/>
    <property type="match status" value="1"/>
</dbReference>
<keyword evidence="4 6" id="KW-0807">Transducer</keyword>
<dbReference type="PROSITE" id="PS50111">
    <property type="entry name" value="CHEMOTAXIS_TRANSDUC_2"/>
    <property type="match status" value="1"/>
</dbReference>
<feature type="transmembrane region" description="Helical" evidence="7">
    <location>
        <begin position="167"/>
        <end position="188"/>
    </location>
</feature>
<proteinExistence type="inferred from homology"/>
<dbReference type="RefSeq" id="WP_035668039.1">
    <property type="nucleotide sequence ID" value="NZ_BAUV01000068.1"/>
</dbReference>
<dbReference type="GO" id="GO:0004888">
    <property type="term" value="F:transmembrane signaling receptor activity"/>
    <property type="evidence" value="ECO:0007669"/>
    <property type="project" value="InterPro"/>
</dbReference>
<name>W4QZM5_HALA3</name>
<feature type="transmembrane region" description="Helical" evidence="7">
    <location>
        <begin position="12"/>
        <end position="32"/>
    </location>
</feature>
<comment type="similarity">
    <text evidence="5">Belongs to the methyl-accepting chemotaxis (MCP) protein family.</text>
</comment>
<sequence length="550" mass="60238">MKLKHKLLSQSIAVLVLALMLVGYILMSMISIQSSNREYAHVLIGVQRLDAAVVTGQQSLNNYAYNQTEMNRNAAVGQLGQIRERVNELGNALAGDVNEPIFKQVEEKYNLLEAGALTALEERNSTEVLRQSVRSLGILNDLHLLNLETTAYYEALTEHSNLALQRLIITTIISSILLLVAALIISFWTTKTITAPIRKIAEQAEKVASGNLVVEEMEVKTKDEIGSLTLSFVRMVQQLQSLIFSLRQASEEMSSFSGNVKKDTVHLFETSKQVMVSTEEMAAGTTRVSENLQEAVVHVESLEKAFDSNVKAVEEANNYGKKVSTAVKEGEAAVEEQRELSQNSKEASSLLSYSVQSLSENVQSIQKMAELVAGISEQTNLLALNAAIEAARAGEAGKGFAVVADEVRKLAEQSAEATRSIFTMTNSIESKMAEAKEAVLNGESIQSQQFEIMKKTETVFHAIETGMANMTKLLDNLNESTKGSTENVKDVLEIVESISAVTEQTAAGSEEISASSTEQLKSTKEIVESIEKIAETSLQLEEQMKQFKTK</sequence>
<evidence type="ECO:0000259" key="8">
    <source>
        <dbReference type="PROSITE" id="PS50111"/>
    </source>
</evidence>
<dbReference type="EMBL" id="BAUV01000068">
    <property type="protein sequence ID" value="GAE37357.1"/>
    <property type="molecule type" value="Genomic_DNA"/>
</dbReference>
<dbReference type="PANTHER" id="PTHR32089">
    <property type="entry name" value="METHYL-ACCEPTING CHEMOTAXIS PROTEIN MCPB"/>
    <property type="match status" value="1"/>
</dbReference>
<dbReference type="GO" id="GO:0006935">
    <property type="term" value="P:chemotaxis"/>
    <property type="evidence" value="ECO:0007669"/>
    <property type="project" value="InterPro"/>
</dbReference>
<dbReference type="SUPFAM" id="SSF58104">
    <property type="entry name" value="Methyl-accepting chemotaxis protein (MCP) signaling domain"/>
    <property type="match status" value="1"/>
</dbReference>
<dbReference type="InterPro" id="IPR003660">
    <property type="entry name" value="HAMP_dom"/>
</dbReference>
<dbReference type="GO" id="GO:0007165">
    <property type="term" value="P:signal transduction"/>
    <property type="evidence" value="ECO:0007669"/>
    <property type="project" value="UniProtKB-KW"/>
</dbReference>
<dbReference type="PANTHER" id="PTHR32089:SF112">
    <property type="entry name" value="LYSOZYME-LIKE PROTEIN-RELATED"/>
    <property type="match status" value="1"/>
</dbReference>
<dbReference type="SMART" id="SM00283">
    <property type="entry name" value="MA"/>
    <property type="match status" value="1"/>
</dbReference>
<protein>
    <recommendedName>
        <fullName evidence="12">Chemotaxis protein</fullName>
    </recommendedName>
</protein>
<accession>W4QZM5</accession>
<keyword evidence="7" id="KW-0812">Transmembrane</keyword>
<dbReference type="CDD" id="cd06225">
    <property type="entry name" value="HAMP"/>
    <property type="match status" value="1"/>
</dbReference>
<dbReference type="Gene3D" id="6.10.340.10">
    <property type="match status" value="1"/>
</dbReference>
<dbReference type="SMART" id="SM00304">
    <property type="entry name" value="HAMP"/>
    <property type="match status" value="1"/>
</dbReference>
<evidence type="ECO:0000256" key="4">
    <source>
        <dbReference type="ARBA" id="ARBA00023224"/>
    </source>
</evidence>
<comment type="subcellular location">
    <subcellularLocation>
        <location evidence="1">Cell membrane</location>
    </subcellularLocation>
</comment>
<dbReference type="eggNOG" id="COG0840">
    <property type="taxonomic scope" value="Bacteria"/>
</dbReference>
<organism evidence="10 11">
    <name type="scientific">Halalkalibacter akibai (strain ATCC 43226 / DSM 21942 / CIP 109018 / JCM 9157 / 1139)</name>
    <name type="common">Bacillus akibai</name>
    <dbReference type="NCBI Taxonomy" id="1236973"/>
    <lineage>
        <taxon>Bacteria</taxon>
        <taxon>Bacillati</taxon>
        <taxon>Bacillota</taxon>
        <taxon>Bacilli</taxon>
        <taxon>Bacillales</taxon>
        <taxon>Bacillaceae</taxon>
        <taxon>Halalkalibacter</taxon>
    </lineage>
</organism>
<evidence type="ECO:0000256" key="1">
    <source>
        <dbReference type="ARBA" id="ARBA00004236"/>
    </source>
</evidence>
<dbReference type="InterPro" id="IPR004089">
    <property type="entry name" value="MCPsignal_dom"/>
</dbReference>
<dbReference type="AlphaFoldDB" id="W4QZM5"/>
<evidence type="ECO:0008006" key="12">
    <source>
        <dbReference type="Google" id="ProtNLM"/>
    </source>
</evidence>
<keyword evidence="3 7" id="KW-0472">Membrane</keyword>
<dbReference type="Pfam" id="PF00015">
    <property type="entry name" value="MCPsignal"/>
    <property type="match status" value="1"/>
</dbReference>
<dbReference type="Proteomes" id="UP000018896">
    <property type="component" value="Unassembled WGS sequence"/>
</dbReference>
<evidence type="ECO:0000256" key="6">
    <source>
        <dbReference type="PROSITE-ProRule" id="PRU00284"/>
    </source>
</evidence>
<dbReference type="InterPro" id="IPR004090">
    <property type="entry name" value="Chemotax_Me-accpt_rcpt"/>
</dbReference>
<evidence type="ECO:0000313" key="10">
    <source>
        <dbReference type="EMBL" id="GAE37357.1"/>
    </source>
</evidence>
<evidence type="ECO:0000256" key="3">
    <source>
        <dbReference type="ARBA" id="ARBA00023136"/>
    </source>
</evidence>
<keyword evidence="11" id="KW-1185">Reference proteome</keyword>
<feature type="domain" description="HAMP" evidence="9">
    <location>
        <begin position="191"/>
        <end position="244"/>
    </location>
</feature>
<dbReference type="Gene3D" id="1.10.287.950">
    <property type="entry name" value="Methyl-accepting chemotaxis protein"/>
    <property type="match status" value="1"/>
</dbReference>
<keyword evidence="7" id="KW-1133">Transmembrane helix</keyword>
<reference evidence="10 11" key="1">
    <citation type="journal article" date="2014" name="Genome Announc.">
        <title>Draft Genome Sequences of Three Alkaliphilic Bacillus Strains, Bacillus wakoensis JCM 9140T, Bacillus akibai JCM 9157T, and Bacillus hemicellulosilyticus JCM 9152T.</title>
        <authorList>
            <person name="Yuki M."/>
            <person name="Oshima K."/>
            <person name="Suda W."/>
            <person name="Oshida Y."/>
            <person name="Kitamura K."/>
            <person name="Iida T."/>
            <person name="Hattori M."/>
            <person name="Ohkuma M."/>
        </authorList>
    </citation>
    <scope>NUCLEOTIDE SEQUENCE [LARGE SCALE GENOMIC DNA]</scope>
    <source>
        <strain evidence="10 11">JCM 9157</strain>
    </source>
</reference>
<keyword evidence="2" id="KW-1003">Cell membrane</keyword>
<feature type="domain" description="Methyl-accepting transducer" evidence="8">
    <location>
        <begin position="263"/>
        <end position="499"/>
    </location>
</feature>
<gene>
    <name evidence="10" type="ORF">JCM9157_4632</name>
</gene>
<dbReference type="OrthoDB" id="2450685at2"/>
<dbReference type="PROSITE" id="PS50885">
    <property type="entry name" value="HAMP"/>
    <property type="match status" value="1"/>
</dbReference>
<dbReference type="STRING" id="1236973.JCM9157_4632"/>
<comment type="caution">
    <text evidence="10">The sequence shown here is derived from an EMBL/GenBank/DDBJ whole genome shotgun (WGS) entry which is preliminary data.</text>
</comment>
<evidence type="ECO:0000256" key="5">
    <source>
        <dbReference type="ARBA" id="ARBA00029447"/>
    </source>
</evidence>
<dbReference type="GO" id="GO:0005886">
    <property type="term" value="C:plasma membrane"/>
    <property type="evidence" value="ECO:0007669"/>
    <property type="project" value="UniProtKB-SubCell"/>
</dbReference>
<evidence type="ECO:0000256" key="7">
    <source>
        <dbReference type="SAM" id="Phobius"/>
    </source>
</evidence>
<evidence type="ECO:0000256" key="2">
    <source>
        <dbReference type="ARBA" id="ARBA00022475"/>
    </source>
</evidence>